<keyword evidence="6 9" id="KW-0518">Myosin</keyword>
<dbReference type="GO" id="GO:0051015">
    <property type="term" value="F:actin filament binding"/>
    <property type="evidence" value="ECO:0007669"/>
    <property type="project" value="TreeGrafter"/>
</dbReference>
<evidence type="ECO:0000256" key="9">
    <source>
        <dbReference type="PROSITE-ProRule" id="PRU00782"/>
    </source>
</evidence>
<name>A0A9P0IXR3_APHGO</name>
<dbReference type="InterPro" id="IPR000048">
    <property type="entry name" value="IQ_motif_EF-hand-BS"/>
</dbReference>
<gene>
    <name evidence="12" type="ORF">APHIGO_LOCUS4326</name>
</gene>
<dbReference type="Pfam" id="PF00063">
    <property type="entry name" value="Myosin_head"/>
    <property type="match status" value="1"/>
</dbReference>
<dbReference type="GO" id="GO:0005524">
    <property type="term" value="F:ATP binding"/>
    <property type="evidence" value="ECO:0007669"/>
    <property type="project" value="UniProtKB-UniRule"/>
</dbReference>
<dbReference type="Pfam" id="PF06017">
    <property type="entry name" value="Myosin_TH1"/>
    <property type="match status" value="1"/>
</dbReference>
<dbReference type="Pfam" id="PF00612">
    <property type="entry name" value="IQ"/>
    <property type="match status" value="1"/>
</dbReference>
<dbReference type="GO" id="GO:0048803">
    <property type="term" value="P:imaginal disc-derived male genitalia morphogenesis"/>
    <property type="evidence" value="ECO:0007669"/>
    <property type="project" value="UniProtKB-ARBA"/>
</dbReference>
<dbReference type="Gene3D" id="1.20.5.4820">
    <property type="match status" value="1"/>
</dbReference>
<keyword evidence="7 9" id="KW-0505">Motor protein</keyword>
<sequence>MTAYFEETTGIANMVLLENADEKILIENLKKRLRKNIIYTCIGEVLISVNPYKTLSIYSDKLMLKYYNKNYVEEIPHIFATSAKVFKSLKEYRREQCILISGESGSGKTEASKKVLEFIAKATHGDHIIQMIKDKLLVANLVLEAFGNAKTCNNDNSSRFGKYMDVEFNPMGQPIGGNILNYLLEKSRVVKQAKNERNYHIFYQLINGADKWLAELLEIDKDVDYFYVRTEKNDNDGFENETINEDSNKYKETLNALQILEFNLEEKMDILKIVASILHLGNVKVLERDQMSKIENISAIRIVADLLGVPKNDLILALTNKTIRAHGEVIQSHLDVEMSIFAKDALAKAIYSRLFEWLVMHINKTLKTTVRKNSGRISKNKSIGILDIYGFEILEINGFEQFCINYCNEKLQKLFLDLTLKSEQEEYLSEGIEWTVVEYFDNGIICNMIEERHKGIISCLDDESLKQTDVCNNLIFLNELAKRFKEHEHFSCYQTANDPLIKKTIILPTEFIIKHFAGAVTYDASNFLEKNNDFLFGNLSQIMSHSTNAIIKSIFSDCQTPNKKIPETTIKQFKKSLNRLINTLSSKEPSYIRCIKPNNYKESDNFDEEVISKQVKYMGLVEILRIRKAGFAYRGQFEIFLNRYKSLCPDTWPDWKRRYGGVAVEAVKRLIEHLQYTNEDYKIGKTKIMIKNPQTIFEIENRFQASKHTLATIIQSVWRGYMARKRYTKTRTLVIHCQRLARQRLRYRRSLQLRAFKLVTQKIVFVQKNIRRLLAVRAYNRTRNAGLTIINFIKGFLSRNDPPNAYNRRFIVYKQTKYLIELSEALPQSLIDYRWPNPPNCCVEVSALLKAMHRDWLSRVYRANLAKSPETYERLKFKLTASEIFKGKKLIYPESLKFDFNIDRDGILQKLINTNQQNSENPKTVYLYASEVTKFDRRGYRPRVRILIITTENILIIKKSDKNQTIKDQLPLEHITNLQMTSGMDNFLLIKVSEKLEKSKGDVLLEVPYLVECVTALSKQAPGIVEFINMQENSCMKHDMKNSKNPGFIEFIPVAVSERKGEIRKGNNGNLTITG</sequence>
<dbReference type="GO" id="GO:0007015">
    <property type="term" value="P:actin filament organization"/>
    <property type="evidence" value="ECO:0007669"/>
    <property type="project" value="TreeGrafter"/>
</dbReference>
<comment type="subcellular location">
    <subcellularLocation>
        <location evidence="1">Cell membrane</location>
        <topology evidence="1">Peripheral membrane protein</topology>
        <orientation evidence="1">Cytoplasmic side</orientation>
    </subcellularLocation>
</comment>
<evidence type="ECO:0000256" key="4">
    <source>
        <dbReference type="ARBA" id="ARBA00022840"/>
    </source>
</evidence>
<evidence type="ECO:0000256" key="6">
    <source>
        <dbReference type="ARBA" id="ARBA00023123"/>
    </source>
</evidence>
<keyword evidence="3 9" id="KW-0547">Nucleotide-binding</keyword>
<dbReference type="GO" id="GO:0005938">
    <property type="term" value="C:cell cortex"/>
    <property type="evidence" value="ECO:0007669"/>
    <property type="project" value="UniProtKB-ARBA"/>
</dbReference>
<dbReference type="FunFam" id="1.20.58.530:FF:000004">
    <property type="entry name" value="Unconventional myosin ID"/>
    <property type="match status" value="1"/>
</dbReference>
<feature type="region of interest" description="Actin-binding" evidence="9">
    <location>
        <begin position="577"/>
        <end position="599"/>
    </location>
</feature>
<dbReference type="Gene3D" id="1.20.120.720">
    <property type="entry name" value="Myosin VI head, motor domain, U50 subdomain"/>
    <property type="match status" value="1"/>
</dbReference>
<keyword evidence="4 9" id="KW-0067">ATP-binding</keyword>
<evidence type="ECO:0000256" key="1">
    <source>
        <dbReference type="ARBA" id="ARBA00004413"/>
    </source>
</evidence>
<comment type="similarity">
    <text evidence="2 9">Belongs to the TRAFAC class myosin-kinesin ATPase superfamily. Myosin family.</text>
</comment>
<feature type="binding site" evidence="9">
    <location>
        <begin position="102"/>
        <end position="109"/>
    </location>
    <ligand>
        <name>ATP</name>
        <dbReference type="ChEBI" id="CHEBI:30616"/>
    </ligand>
</feature>
<dbReference type="PANTHER" id="PTHR13140:SF679">
    <property type="entry name" value="UNCONVENTIONAL MYOSIN IC"/>
    <property type="match status" value="1"/>
</dbReference>
<evidence type="ECO:0000256" key="2">
    <source>
        <dbReference type="ARBA" id="ARBA00008314"/>
    </source>
</evidence>
<dbReference type="GO" id="GO:0007498">
    <property type="term" value="P:mesoderm development"/>
    <property type="evidence" value="ECO:0007669"/>
    <property type="project" value="UniProtKB-ARBA"/>
</dbReference>
<dbReference type="EMBL" id="OU899035">
    <property type="protein sequence ID" value="CAH1721260.1"/>
    <property type="molecule type" value="Genomic_DNA"/>
</dbReference>
<feature type="domain" description="Myosin motor" evidence="10">
    <location>
        <begin position="9"/>
        <end position="704"/>
    </location>
</feature>
<dbReference type="InterPro" id="IPR010926">
    <property type="entry name" value="Myosin_TH1"/>
</dbReference>
<dbReference type="GO" id="GO:0030048">
    <property type="term" value="P:actin filament-based movement"/>
    <property type="evidence" value="ECO:0007669"/>
    <property type="project" value="TreeGrafter"/>
</dbReference>
<evidence type="ECO:0000313" key="12">
    <source>
        <dbReference type="EMBL" id="CAH1721260.1"/>
    </source>
</evidence>
<dbReference type="Gene3D" id="3.40.850.10">
    <property type="entry name" value="Kinesin motor domain"/>
    <property type="match status" value="1"/>
</dbReference>
<dbReference type="CDD" id="cd23767">
    <property type="entry name" value="IQCD"/>
    <property type="match status" value="1"/>
</dbReference>
<dbReference type="GO" id="GO:0005902">
    <property type="term" value="C:microvillus"/>
    <property type="evidence" value="ECO:0007669"/>
    <property type="project" value="TreeGrafter"/>
</dbReference>
<dbReference type="Proteomes" id="UP001154329">
    <property type="component" value="Chromosome 2"/>
</dbReference>
<dbReference type="InterPro" id="IPR027417">
    <property type="entry name" value="P-loop_NTPase"/>
</dbReference>
<dbReference type="Gene3D" id="1.20.58.530">
    <property type="match status" value="1"/>
</dbReference>
<evidence type="ECO:0008006" key="14">
    <source>
        <dbReference type="Google" id="ProtNLM"/>
    </source>
</evidence>
<evidence type="ECO:0000313" key="13">
    <source>
        <dbReference type="Proteomes" id="UP001154329"/>
    </source>
</evidence>
<protein>
    <recommendedName>
        <fullName evidence="14">Myosin-IB</fullName>
    </recommendedName>
</protein>
<reference evidence="12" key="1">
    <citation type="submission" date="2022-02" db="EMBL/GenBank/DDBJ databases">
        <authorList>
            <person name="King R."/>
        </authorList>
    </citation>
    <scope>NUCLEOTIDE SEQUENCE</scope>
</reference>
<dbReference type="GO" id="GO:0007368">
    <property type="term" value="P:determination of left/right symmetry"/>
    <property type="evidence" value="ECO:0007669"/>
    <property type="project" value="UniProtKB-ARBA"/>
</dbReference>
<dbReference type="PRINTS" id="PR00193">
    <property type="entry name" value="MYOSINHEAVY"/>
</dbReference>
<dbReference type="Gene3D" id="1.10.10.820">
    <property type="match status" value="1"/>
</dbReference>
<proteinExistence type="inferred from homology"/>
<evidence type="ECO:0000256" key="5">
    <source>
        <dbReference type="ARBA" id="ARBA00023121"/>
    </source>
</evidence>
<dbReference type="SUPFAM" id="SSF52540">
    <property type="entry name" value="P-loop containing nucleoside triphosphate hydrolases"/>
    <property type="match status" value="1"/>
</dbReference>
<dbReference type="PROSITE" id="PS51757">
    <property type="entry name" value="TH1"/>
    <property type="match status" value="1"/>
</dbReference>
<dbReference type="InterPro" id="IPR001609">
    <property type="entry name" value="Myosin_head_motor_dom-like"/>
</dbReference>
<dbReference type="PROSITE" id="PS51456">
    <property type="entry name" value="MYOSIN_MOTOR"/>
    <property type="match status" value="1"/>
</dbReference>
<accession>A0A9P0IXR3</accession>
<dbReference type="SMART" id="SM00015">
    <property type="entry name" value="IQ"/>
    <property type="match status" value="2"/>
</dbReference>
<evidence type="ECO:0000256" key="7">
    <source>
        <dbReference type="ARBA" id="ARBA00023175"/>
    </source>
</evidence>
<dbReference type="AlphaFoldDB" id="A0A9P0IXR3"/>
<dbReference type="SMART" id="SM00242">
    <property type="entry name" value="MYSc"/>
    <property type="match status" value="1"/>
</dbReference>
<dbReference type="GO" id="GO:0006897">
    <property type="term" value="P:endocytosis"/>
    <property type="evidence" value="ECO:0007669"/>
    <property type="project" value="TreeGrafter"/>
</dbReference>
<feature type="domain" description="TH1" evidence="11">
    <location>
        <begin position="889"/>
        <end position="1075"/>
    </location>
</feature>
<evidence type="ECO:0000259" key="10">
    <source>
        <dbReference type="PROSITE" id="PS51456"/>
    </source>
</evidence>
<organism evidence="12 13">
    <name type="scientific">Aphis gossypii</name>
    <name type="common">Cotton aphid</name>
    <dbReference type="NCBI Taxonomy" id="80765"/>
    <lineage>
        <taxon>Eukaryota</taxon>
        <taxon>Metazoa</taxon>
        <taxon>Ecdysozoa</taxon>
        <taxon>Arthropoda</taxon>
        <taxon>Hexapoda</taxon>
        <taxon>Insecta</taxon>
        <taxon>Pterygota</taxon>
        <taxon>Neoptera</taxon>
        <taxon>Paraneoptera</taxon>
        <taxon>Hemiptera</taxon>
        <taxon>Sternorrhyncha</taxon>
        <taxon>Aphidomorpha</taxon>
        <taxon>Aphidoidea</taxon>
        <taxon>Aphididae</taxon>
        <taxon>Aphidini</taxon>
        <taxon>Aphis</taxon>
        <taxon>Aphis</taxon>
    </lineage>
</organism>
<evidence type="ECO:0000256" key="8">
    <source>
        <dbReference type="ARBA" id="ARBA00023203"/>
    </source>
</evidence>
<keyword evidence="8 9" id="KW-0009">Actin-binding</keyword>
<evidence type="ECO:0000259" key="11">
    <source>
        <dbReference type="PROSITE" id="PS51757"/>
    </source>
</evidence>
<dbReference type="InterPro" id="IPR036961">
    <property type="entry name" value="Kinesin_motor_dom_sf"/>
</dbReference>
<dbReference type="GO" id="GO:0005546">
    <property type="term" value="F:phosphatidylinositol-4,5-bisphosphate binding"/>
    <property type="evidence" value="ECO:0007669"/>
    <property type="project" value="UniProtKB-ARBA"/>
</dbReference>
<keyword evidence="5" id="KW-0446">Lipid-binding</keyword>
<dbReference type="PROSITE" id="PS50096">
    <property type="entry name" value="IQ"/>
    <property type="match status" value="1"/>
</dbReference>
<reference evidence="12" key="2">
    <citation type="submission" date="2022-10" db="EMBL/GenBank/DDBJ databases">
        <authorList>
            <consortium name="ENA_rothamsted_submissions"/>
            <consortium name="culmorum"/>
            <person name="King R."/>
        </authorList>
    </citation>
    <scope>NUCLEOTIDE SEQUENCE</scope>
</reference>
<dbReference type="PANTHER" id="PTHR13140">
    <property type="entry name" value="MYOSIN"/>
    <property type="match status" value="1"/>
</dbReference>
<dbReference type="GO" id="GO:0000146">
    <property type="term" value="F:microfilament motor activity"/>
    <property type="evidence" value="ECO:0007669"/>
    <property type="project" value="TreeGrafter"/>
</dbReference>
<evidence type="ECO:0000256" key="3">
    <source>
        <dbReference type="ARBA" id="ARBA00022741"/>
    </source>
</evidence>
<dbReference type="GO" id="GO:0016459">
    <property type="term" value="C:myosin complex"/>
    <property type="evidence" value="ECO:0007669"/>
    <property type="project" value="UniProtKB-KW"/>
</dbReference>
<dbReference type="GO" id="GO:0005886">
    <property type="term" value="C:plasma membrane"/>
    <property type="evidence" value="ECO:0007669"/>
    <property type="project" value="UniProtKB-SubCell"/>
</dbReference>
<keyword evidence="13" id="KW-1185">Reference proteome</keyword>